<evidence type="ECO:0000256" key="1">
    <source>
        <dbReference type="SAM" id="MobiDB-lite"/>
    </source>
</evidence>
<accession>A0A653DES0</accession>
<feature type="region of interest" description="Disordered" evidence="1">
    <location>
        <begin position="505"/>
        <end position="541"/>
    </location>
</feature>
<feature type="compositionally biased region" description="Polar residues" evidence="1">
    <location>
        <begin position="152"/>
        <end position="164"/>
    </location>
</feature>
<feature type="compositionally biased region" description="Gly residues" evidence="1">
    <location>
        <begin position="62"/>
        <end position="89"/>
    </location>
</feature>
<feature type="compositionally biased region" description="Polar residues" evidence="1">
    <location>
        <begin position="530"/>
        <end position="541"/>
    </location>
</feature>
<feature type="compositionally biased region" description="Basic and acidic residues" evidence="1">
    <location>
        <begin position="229"/>
        <end position="240"/>
    </location>
</feature>
<dbReference type="OrthoDB" id="6609991at2759"/>
<name>A0A653DES0_CALMS</name>
<feature type="compositionally biased region" description="Polar residues" evidence="1">
    <location>
        <begin position="131"/>
        <end position="140"/>
    </location>
</feature>
<dbReference type="AlphaFoldDB" id="A0A653DES0"/>
<evidence type="ECO:0000313" key="2">
    <source>
        <dbReference type="EMBL" id="VEN58704.1"/>
    </source>
</evidence>
<feature type="compositionally biased region" description="Basic and acidic residues" evidence="1">
    <location>
        <begin position="512"/>
        <end position="528"/>
    </location>
</feature>
<keyword evidence="3" id="KW-1185">Reference proteome</keyword>
<feature type="compositionally biased region" description="Low complexity" evidence="1">
    <location>
        <begin position="1"/>
        <end position="21"/>
    </location>
</feature>
<organism evidence="2 3">
    <name type="scientific">Callosobruchus maculatus</name>
    <name type="common">Southern cowpea weevil</name>
    <name type="synonym">Pulse bruchid</name>
    <dbReference type="NCBI Taxonomy" id="64391"/>
    <lineage>
        <taxon>Eukaryota</taxon>
        <taxon>Metazoa</taxon>
        <taxon>Ecdysozoa</taxon>
        <taxon>Arthropoda</taxon>
        <taxon>Hexapoda</taxon>
        <taxon>Insecta</taxon>
        <taxon>Pterygota</taxon>
        <taxon>Neoptera</taxon>
        <taxon>Endopterygota</taxon>
        <taxon>Coleoptera</taxon>
        <taxon>Polyphaga</taxon>
        <taxon>Cucujiformia</taxon>
        <taxon>Chrysomeloidea</taxon>
        <taxon>Chrysomelidae</taxon>
        <taxon>Bruchinae</taxon>
        <taxon>Bruchini</taxon>
        <taxon>Callosobruchus</taxon>
    </lineage>
</organism>
<dbReference type="Proteomes" id="UP000410492">
    <property type="component" value="Unassembled WGS sequence"/>
</dbReference>
<dbReference type="EMBL" id="CAACVG010011729">
    <property type="protein sequence ID" value="VEN58704.1"/>
    <property type="molecule type" value="Genomic_DNA"/>
</dbReference>
<proteinExistence type="predicted"/>
<protein>
    <submittedName>
        <fullName evidence="2">Uncharacterized protein</fullName>
    </submittedName>
</protein>
<feature type="region of interest" description="Disordered" evidence="1">
    <location>
        <begin position="1"/>
        <end position="247"/>
    </location>
</feature>
<evidence type="ECO:0000313" key="3">
    <source>
        <dbReference type="Proteomes" id="UP000410492"/>
    </source>
</evidence>
<reference evidence="2 3" key="1">
    <citation type="submission" date="2019-01" db="EMBL/GenBank/DDBJ databases">
        <authorList>
            <person name="Sayadi A."/>
        </authorList>
    </citation>
    <scope>NUCLEOTIDE SEQUENCE [LARGE SCALE GENOMIC DNA]</scope>
</reference>
<feature type="compositionally biased region" description="Pro residues" evidence="1">
    <location>
        <begin position="192"/>
        <end position="211"/>
    </location>
</feature>
<sequence>MSGYQKAKIVTTTSIKTTTDPQTKKTSGKANTNVTQVGPCGTGPSGLRPPTQMRPPMAPSGRAGGGCKPTCGGAGGGGQPGGAPQGGPGQLPAPRQLFPQRPGGAALPGQSFMPIMRARPGPGGPQPQRRTSIPQRTGPTTVPCGARGGPQGQTSNRPSLSQMQPPAGRPPAGNASGNPVPCPSRTGIPGPGGRPPPSRLRPPAAGRPPAPKLDDKLAQELCNQSQLHPGEKVTAKDRKTATTCPEKIDTPAGREQVLQKAVLEERLERDETGEKMVKSLKVSDFNEQKGKMDMVEVNIQQLDPHYARTDGGKDVIGVTSTVSITPSYKTYSKECVRVSTGPTEPEIDMSPEEVAQMVAEEKEDVENTLKMVPPELVLIPGKYEMKRRLHNLRLHSESMALLEQSIINPQPTADEAQAEPTPEIMATMMHTVETGVSPQSAPDQVFNTLFQENANEQFIKLSSVSPGPMQDVVVPGEMPKDIHKEALSGEMGLLAERIANIASPEQGPQFDLFDKNSDDASKSPEKGKTTPRSFQPITDETSPWANANLEPLVNLVGAEPVDVLDPYNTEDVEVDALIKEMGNGVELFLDANPVQYMSRVQLRGSQLPSYFPGYMVALPDFPDLITIARNPDEVFASAWKAVQPKYFADDSMQPFVV</sequence>
<gene>
    <name evidence="2" type="ORF">CALMAC_LOCUS16995</name>
</gene>